<dbReference type="AlphaFoldDB" id="A0A2J8PL49"/>
<name>A0A2J8PL49_PANTR</name>
<proteinExistence type="predicted"/>
<evidence type="ECO:0000313" key="3">
    <source>
        <dbReference type="Proteomes" id="UP000236370"/>
    </source>
</evidence>
<protein>
    <submittedName>
        <fullName evidence="2">FBLN5 isoform 9</fullName>
    </submittedName>
</protein>
<gene>
    <name evidence="2" type="ORF">CK820_G0003155</name>
</gene>
<sequence>MPGIKRILTVTILALCLPSPGNAQQQERWTPVCQP</sequence>
<accession>A0A2J8PL49</accession>
<evidence type="ECO:0000256" key="1">
    <source>
        <dbReference type="SAM" id="SignalP"/>
    </source>
</evidence>
<reference evidence="2 3" key="1">
    <citation type="submission" date="2017-12" db="EMBL/GenBank/DDBJ databases">
        <title>High-resolution comparative analysis of great ape genomes.</title>
        <authorList>
            <person name="Pollen A."/>
            <person name="Hastie A."/>
            <person name="Hormozdiari F."/>
            <person name="Dougherty M."/>
            <person name="Liu R."/>
            <person name="Chaisson M."/>
            <person name="Hoppe E."/>
            <person name="Hill C."/>
            <person name="Pang A."/>
            <person name="Hillier L."/>
            <person name="Baker C."/>
            <person name="Armstrong J."/>
            <person name="Shendure J."/>
            <person name="Paten B."/>
            <person name="Wilson R."/>
            <person name="Chao H."/>
            <person name="Schneider V."/>
            <person name="Ventura M."/>
            <person name="Kronenberg Z."/>
            <person name="Murali S."/>
            <person name="Gordon D."/>
            <person name="Cantsilieris S."/>
            <person name="Munson K."/>
            <person name="Nelson B."/>
            <person name="Raja A."/>
            <person name="Underwood J."/>
            <person name="Diekhans M."/>
            <person name="Fiddes I."/>
            <person name="Haussler D."/>
            <person name="Eichler E."/>
        </authorList>
    </citation>
    <scope>NUCLEOTIDE SEQUENCE [LARGE SCALE GENOMIC DNA]</scope>
    <source>
        <strain evidence="2">Yerkes chimp pedigree #C0471</strain>
    </source>
</reference>
<comment type="caution">
    <text evidence="2">The sequence shown here is derived from an EMBL/GenBank/DDBJ whole genome shotgun (WGS) entry which is preliminary data.</text>
</comment>
<dbReference type="EMBL" id="NBAG03000214">
    <property type="protein sequence ID" value="PNI84756.1"/>
    <property type="molecule type" value="Genomic_DNA"/>
</dbReference>
<feature type="chain" id="PRO_5014451347" evidence="1">
    <location>
        <begin position="24"/>
        <end position="35"/>
    </location>
</feature>
<dbReference type="Proteomes" id="UP000236370">
    <property type="component" value="Unassembled WGS sequence"/>
</dbReference>
<feature type="signal peptide" evidence="1">
    <location>
        <begin position="1"/>
        <end position="23"/>
    </location>
</feature>
<evidence type="ECO:0000313" key="2">
    <source>
        <dbReference type="EMBL" id="PNI84756.1"/>
    </source>
</evidence>
<keyword evidence="1" id="KW-0732">Signal</keyword>
<organism evidence="2 3">
    <name type="scientific">Pan troglodytes</name>
    <name type="common">Chimpanzee</name>
    <dbReference type="NCBI Taxonomy" id="9598"/>
    <lineage>
        <taxon>Eukaryota</taxon>
        <taxon>Metazoa</taxon>
        <taxon>Chordata</taxon>
        <taxon>Craniata</taxon>
        <taxon>Vertebrata</taxon>
        <taxon>Euteleostomi</taxon>
        <taxon>Mammalia</taxon>
        <taxon>Eutheria</taxon>
        <taxon>Euarchontoglires</taxon>
        <taxon>Primates</taxon>
        <taxon>Haplorrhini</taxon>
        <taxon>Catarrhini</taxon>
        <taxon>Hominidae</taxon>
        <taxon>Pan</taxon>
    </lineage>
</organism>